<sequence>MLLFYDLESMKVHRATGRPCKGLRRAPEAHRHTRSGGDLHRLSDVQIISVSRSLWKAPFASDWQTEGELCKVAAVVMLAGWLQALLAGCPAFLFNSPRAGYSAAS</sequence>
<organism evidence="1 2">
    <name type="scientific">Pleurodeles waltl</name>
    <name type="common">Iberian ribbed newt</name>
    <dbReference type="NCBI Taxonomy" id="8319"/>
    <lineage>
        <taxon>Eukaryota</taxon>
        <taxon>Metazoa</taxon>
        <taxon>Chordata</taxon>
        <taxon>Craniata</taxon>
        <taxon>Vertebrata</taxon>
        <taxon>Euteleostomi</taxon>
        <taxon>Amphibia</taxon>
        <taxon>Batrachia</taxon>
        <taxon>Caudata</taxon>
        <taxon>Salamandroidea</taxon>
        <taxon>Salamandridae</taxon>
        <taxon>Pleurodelinae</taxon>
        <taxon>Pleurodeles</taxon>
    </lineage>
</organism>
<protein>
    <submittedName>
        <fullName evidence="1">Uncharacterized protein</fullName>
    </submittedName>
</protein>
<reference evidence="1" key="1">
    <citation type="journal article" date="2022" name="bioRxiv">
        <title>Sequencing and chromosome-scale assembly of the giantPleurodeles waltlgenome.</title>
        <authorList>
            <person name="Brown T."/>
            <person name="Elewa A."/>
            <person name="Iarovenko S."/>
            <person name="Subramanian E."/>
            <person name="Araus A.J."/>
            <person name="Petzold A."/>
            <person name="Susuki M."/>
            <person name="Suzuki K.-i.T."/>
            <person name="Hayashi T."/>
            <person name="Toyoda A."/>
            <person name="Oliveira C."/>
            <person name="Osipova E."/>
            <person name="Leigh N.D."/>
            <person name="Simon A."/>
            <person name="Yun M.H."/>
        </authorList>
    </citation>
    <scope>NUCLEOTIDE SEQUENCE</scope>
    <source>
        <strain evidence="1">20211129_DDA</strain>
        <tissue evidence="1">Liver</tissue>
    </source>
</reference>
<evidence type="ECO:0000313" key="1">
    <source>
        <dbReference type="EMBL" id="KAJ1132307.1"/>
    </source>
</evidence>
<keyword evidence="2" id="KW-1185">Reference proteome</keyword>
<evidence type="ECO:0000313" key="2">
    <source>
        <dbReference type="Proteomes" id="UP001066276"/>
    </source>
</evidence>
<dbReference type="AlphaFoldDB" id="A0AAV7PYH2"/>
<dbReference type="EMBL" id="JANPWB010000011">
    <property type="protein sequence ID" value="KAJ1132307.1"/>
    <property type="molecule type" value="Genomic_DNA"/>
</dbReference>
<proteinExistence type="predicted"/>
<name>A0AAV7PYH2_PLEWA</name>
<dbReference type="Proteomes" id="UP001066276">
    <property type="component" value="Chromosome 7"/>
</dbReference>
<comment type="caution">
    <text evidence="1">The sequence shown here is derived from an EMBL/GenBank/DDBJ whole genome shotgun (WGS) entry which is preliminary data.</text>
</comment>
<accession>A0AAV7PYH2</accession>
<gene>
    <name evidence="1" type="ORF">NDU88_010633</name>
</gene>